<gene>
    <name evidence="2" type="ORF">C0601_13715</name>
</gene>
<dbReference type="InterPro" id="IPR046866">
    <property type="entry name" value="FapA_N"/>
</dbReference>
<evidence type="ECO:0000259" key="1">
    <source>
        <dbReference type="Pfam" id="PF20250"/>
    </source>
</evidence>
<evidence type="ECO:0000313" key="2">
    <source>
        <dbReference type="EMBL" id="PLX15120.1"/>
    </source>
</evidence>
<protein>
    <recommendedName>
        <fullName evidence="1">Flagellar Assembly Protein A N-terminal region domain-containing protein</fullName>
    </recommendedName>
</protein>
<organism evidence="2 3">
    <name type="scientific">Muiribacterium halophilum</name>
    <dbReference type="NCBI Taxonomy" id="2053465"/>
    <lineage>
        <taxon>Bacteria</taxon>
        <taxon>Candidatus Muiribacteriota</taxon>
        <taxon>Candidatus Muiribacteriia</taxon>
        <taxon>Candidatus Muiribacteriales</taxon>
        <taxon>Candidatus Muiribacteriaceae</taxon>
        <taxon>Candidatus Muiribacterium</taxon>
    </lineage>
</organism>
<evidence type="ECO:0000313" key="3">
    <source>
        <dbReference type="Proteomes" id="UP000234857"/>
    </source>
</evidence>
<dbReference type="AlphaFoldDB" id="A0A2N5Z8V7"/>
<dbReference type="InterPro" id="IPR046865">
    <property type="entry name" value="FapA_b_solenoid"/>
</dbReference>
<dbReference type="EMBL" id="PKTG01000148">
    <property type="protein sequence ID" value="PLX15120.1"/>
    <property type="molecule type" value="Genomic_DNA"/>
</dbReference>
<dbReference type="Proteomes" id="UP000234857">
    <property type="component" value="Unassembled WGS sequence"/>
</dbReference>
<dbReference type="PANTHER" id="PTHR38032:SF1">
    <property type="entry name" value="RNA-BINDING PROTEIN KHPB N-TERMINAL DOMAIN-CONTAINING PROTEIN"/>
    <property type="match status" value="1"/>
</dbReference>
<feature type="domain" description="Flagellar Assembly Protein A N-terminal region" evidence="1">
    <location>
        <begin position="52"/>
        <end position="225"/>
    </location>
</feature>
<dbReference type="Pfam" id="PF03961">
    <property type="entry name" value="FapA"/>
    <property type="match status" value="1"/>
</dbReference>
<dbReference type="Pfam" id="PF20250">
    <property type="entry name" value="FapA_N"/>
    <property type="match status" value="1"/>
</dbReference>
<dbReference type="InterPro" id="IPR005646">
    <property type="entry name" value="FapA"/>
</dbReference>
<dbReference type="PANTHER" id="PTHR38032">
    <property type="entry name" value="POLYMERASE-RELATED"/>
    <property type="match status" value="1"/>
</dbReference>
<name>A0A2N5Z8V7_MUIH1</name>
<proteinExistence type="predicted"/>
<accession>A0A2N5Z8V7</accession>
<sequence length="512" mass="57155">MMTDKSKLKKLLDEGMDILDALKKEGLDGHIDDVQAYIADIEDFINSSDAIVSIEMSFDHMVAYLTIEPHKKKGKPANEDKVMELLKDQGITYGVDTKKIAESIERAVKGNKVSNVIVAQGKNYKAKIPDKYIYLFEQKMKHGEIKEDGRIDYKEMNQIPSVEKGEDIISFKEGVPGENGIDITGKVIEPPEIKSINIKPGTNVILDEERKVFVAQKPGKVKIDSNNVVSVVMELIVDGNYDMRYGNLDYDGILIVNGNIEEGYDIKVKGDILVKGSVYASNVFSESDIIVEKGIITKKTHTVSCEGDLMCRFIENSDVLAKGDIRVNGVILQSRVVSLGSVKVEGEKGQILNSEVFAWDTLECEKAGSDMGLKTILGSGINMPVQTEIYDINDKINRLRKAYSMTTDYMKKVIETIEDKKNIPDEVKKILNILSTKSKTILSDVEKLKEDILEREGKVYNISGFPSVKVNKEVYEGVSIQLGKAFIVNNSRVYGQKYIWDKASNRVILAAQ</sequence>
<reference evidence="2 3" key="1">
    <citation type="submission" date="2017-11" db="EMBL/GenBank/DDBJ databases">
        <title>Genome-resolved metagenomics identifies genetic mobility, metabolic interactions, and unexpected diversity in perchlorate-reducing communities.</title>
        <authorList>
            <person name="Barnum T.P."/>
            <person name="Figueroa I.A."/>
            <person name="Carlstrom C.I."/>
            <person name="Lucas L.N."/>
            <person name="Engelbrektson A.L."/>
            <person name="Coates J.D."/>
        </authorList>
    </citation>
    <scope>NUCLEOTIDE SEQUENCE [LARGE SCALE GENOMIC DNA]</scope>
    <source>
        <strain evidence="2">BM706</strain>
    </source>
</reference>
<comment type="caution">
    <text evidence="2">The sequence shown here is derived from an EMBL/GenBank/DDBJ whole genome shotgun (WGS) entry which is preliminary data.</text>
</comment>